<dbReference type="EMBL" id="CBUH010000110">
    <property type="protein sequence ID" value="CDI42570.1"/>
    <property type="molecule type" value="Genomic_DNA"/>
</dbReference>
<dbReference type="PANTHER" id="PTHR46211:SF14">
    <property type="entry name" value="GLYCEROPHOSPHODIESTER PHOSPHODIESTERASE"/>
    <property type="match status" value="1"/>
</dbReference>
<dbReference type="CDD" id="cd08556">
    <property type="entry name" value="GDPD"/>
    <property type="match status" value="1"/>
</dbReference>
<proteinExistence type="predicted"/>
<gene>
    <name evidence="2" type="ORF">LHCIRMBIA953_00354</name>
</gene>
<dbReference type="PROSITE" id="PS51704">
    <property type="entry name" value="GP_PDE"/>
    <property type="match status" value="1"/>
</dbReference>
<dbReference type="SUPFAM" id="SSF51695">
    <property type="entry name" value="PLC-like phosphodiesterases"/>
    <property type="match status" value="1"/>
</dbReference>
<evidence type="ECO:0000313" key="2">
    <source>
        <dbReference type="EMBL" id="CDI42570.1"/>
    </source>
</evidence>
<keyword evidence="2" id="KW-0378">Hydrolase</keyword>
<dbReference type="Proteomes" id="UP000017243">
    <property type="component" value="Unassembled WGS sequence"/>
</dbReference>
<accession>U4QMN8</accession>
<evidence type="ECO:0000313" key="3">
    <source>
        <dbReference type="Proteomes" id="UP000017243"/>
    </source>
</evidence>
<dbReference type="Pfam" id="PF03009">
    <property type="entry name" value="GDPD"/>
    <property type="match status" value="1"/>
</dbReference>
<sequence>MKFKSQLFWALFFSLIFFTTSGFTVVGHRGDPIKYPEETIQSDDSAFNSGADYVELDLRLSKDGVLVISHDDDLERVTHTHAIVSQNNFETLKQLKYDNGEHVMSLNELFEHYKNKPSAKFVLETKIDHSINPSYELEDKIAAVVKKYHMQKRIMIHSFSAASLFHFRKIMPDAYLIFIVGSLRRINFSILPQVNAVNAASDIVQEHPFLINWLHKLHKQLFVWAEMDESPALWHWLINRNVDGVVTNFPATGFKYKLAKSGTKKYAINRTGIYFGKTKTSTMMNPYVRIKEKKYVWPNQKVNVTYGVRVDNKLYYQIAEKTFISAEFVNLDLRHNDIAPYENKKIIAKPNTKVAIYNYPDNQAKTKKFLPANTLFKIQNFNGSPKNMWLYTKKGWIKADQILFYGFFSKKAFQQYNKLPRVSKYTNLVLLPFNPNKLIILSAKTKRSSSYQQCLNLMTLSLPTTSFLILFIDLMYFVF</sequence>
<protein>
    <submittedName>
        <fullName evidence="2">Glycerophosphodiester phosphodiesterase</fullName>
        <ecNumber evidence="2">3.1.4.46</ecNumber>
    </submittedName>
</protein>
<dbReference type="Gene3D" id="3.20.20.190">
    <property type="entry name" value="Phosphatidylinositol (PI) phosphodiesterase"/>
    <property type="match status" value="1"/>
</dbReference>
<evidence type="ECO:0000259" key="1">
    <source>
        <dbReference type="PROSITE" id="PS51704"/>
    </source>
</evidence>
<dbReference type="AlphaFoldDB" id="U4QMN8"/>
<comment type="caution">
    <text evidence="2">The sequence shown here is derived from an EMBL/GenBank/DDBJ whole genome shotgun (WGS) entry which is preliminary data.</text>
</comment>
<dbReference type="GO" id="GO:0008889">
    <property type="term" value="F:glycerophosphodiester phosphodiesterase activity"/>
    <property type="evidence" value="ECO:0007669"/>
    <property type="project" value="UniProtKB-EC"/>
</dbReference>
<organism evidence="2 3">
    <name type="scientific">Lactobacillus helveticus CIRM-BIA 953</name>
    <dbReference type="NCBI Taxonomy" id="1226335"/>
    <lineage>
        <taxon>Bacteria</taxon>
        <taxon>Bacillati</taxon>
        <taxon>Bacillota</taxon>
        <taxon>Bacilli</taxon>
        <taxon>Lactobacillales</taxon>
        <taxon>Lactobacillaceae</taxon>
        <taxon>Lactobacillus</taxon>
    </lineage>
</organism>
<dbReference type="RefSeq" id="WP_014563101.1">
    <property type="nucleotide sequence ID" value="NZ_CBUH010000110.1"/>
</dbReference>
<dbReference type="GO" id="GO:0006629">
    <property type="term" value="P:lipid metabolic process"/>
    <property type="evidence" value="ECO:0007669"/>
    <property type="project" value="InterPro"/>
</dbReference>
<dbReference type="PANTHER" id="PTHR46211">
    <property type="entry name" value="GLYCEROPHOSPHORYL DIESTER PHOSPHODIESTERASE"/>
    <property type="match status" value="1"/>
</dbReference>
<dbReference type="InterPro" id="IPR030395">
    <property type="entry name" value="GP_PDE_dom"/>
</dbReference>
<dbReference type="EC" id="3.1.4.46" evidence="2"/>
<feature type="domain" description="GP-PDE" evidence="1">
    <location>
        <begin position="23"/>
        <end position="257"/>
    </location>
</feature>
<dbReference type="InterPro" id="IPR017946">
    <property type="entry name" value="PLC-like_Pdiesterase_TIM-brl"/>
</dbReference>
<reference evidence="2 3" key="1">
    <citation type="submission" date="2013-09" db="EMBL/GenBank/DDBJ databases">
        <title>Draft Genome Sequence of five Lactobacillus helveticus strains CIRM-BIA 101T, 103, 104, 951 and 953 isolated from milk product.</title>
        <authorList>
            <person name="Valence F."/>
            <person name="Chuat V."/>
            <person name="Ma L."/>
            <person name="Creno S."/>
            <person name="Falentin H."/>
            <person name="Lortal S."/>
            <person name="Bizet C."/>
            <person name="Clermont D."/>
            <person name="Loux V."/>
            <person name="Bouchier C."/>
            <person name="Cousin S."/>
        </authorList>
    </citation>
    <scope>NUCLEOTIDE SEQUENCE [LARGE SCALE GENOMIC DNA]</scope>
    <source>
        <strain evidence="2 3">CIRM-BIA 953</strain>
    </source>
</reference>
<name>U4QMN8_LACHE</name>